<dbReference type="GO" id="GO:0004622">
    <property type="term" value="F:phosphatidylcholine lysophospholipase activity"/>
    <property type="evidence" value="ECO:0007669"/>
    <property type="project" value="TreeGrafter"/>
</dbReference>
<dbReference type="InterPro" id="IPR013830">
    <property type="entry name" value="SGNH_hydro"/>
</dbReference>
<protein>
    <submittedName>
        <fullName evidence="3">Arylesterase</fullName>
    </submittedName>
</protein>
<keyword evidence="4" id="KW-1185">Reference proteome</keyword>
<dbReference type="CDD" id="cd01822">
    <property type="entry name" value="Lysophospholipase_L1_like"/>
    <property type="match status" value="1"/>
</dbReference>
<dbReference type="Proteomes" id="UP000824988">
    <property type="component" value="Chromosome"/>
</dbReference>
<dbReference type="GO" id="GO:0006629">
    <property type="term" value="P:lipid metabolic process"/>
    <property type="evidence" value="ECO:0007669"/>
    <property type="project" value="InterPro"/>
</dbReference>
<evidence type="ECO:0000259" key="2">
    <source>
        <dbReference type="Pfam" id="PF13472"/>
    </source>
</evidence>
<dbReference type="InterPro" id="IPR051532">
    <property type="entry name" value="Ester_Hydrolysis_Enzymes"/>
</dbReference>
<dbReference type="InterPro" id="IPR008265">
    <property type="entry name" value="Lipase_GDSL_AS"/>
</dbReference>
<dbReference type="RefSeq" id="WP_221048067.1">
    <property type="nucleotide sequence ID" value="NZ_AP019782.1"/>
</dbReference>
<keyword evidence="1" id="KW-0732">Signal</keyword>
<dbReference type="EMBL" id="AP019782">
    <property type="protein sequence ID" value="BBL69834.1"/>
    <property type="molecule type" value="Genomic_DNA"/>
</dbReference>
<dbReference type="AlphaFoldDB" id="A0A8D4VM85"/>
<evidence type="ECO:0000313" key="4">
    <source>
        <dbReference type="Proteomes" id="UP000824988"/>
    </source>
</evidence>
<dbReference type="PANTHER" id="PTHR30383">
    <property type="entry name" value="THIOESTERASE 1/PROTEASE 1/LYSOPHOSPHOLIPASE L1"/>
    <property type="match status" value="1"/>
</dbReference>
<evidence type="ECO:0000313" key="3">
    <source>
        <dbReference type="EMBL" id="BBL69834.1"/>
    </source>
</evidence>
<feature type="signal peptide" evidence="1">
    <location>
        <begin position="1"/>
        <end position="20"/>
    </location>
</feature>
<dbReference type="KEGG" id="moz:MoryE10_04400"/>
<accession>A0A8D4VM85</accession>
<evidence type="ECO:0000256" key="1">
    <source>
        <dbReference type="SAM" id="SignalP"/>
    </source>
</evidence>
<proteinExistence type="predicted"/>
<dbReference type="Pfam" id="PF13472">
    <property type="entry name" value="Lipase_GDSL_2"/>
    <property type="match status" value="1"/>
</dbReference>
<name>A0A8D4VM85_9GAMM</name>
<feature type="domain" description="SGNH hydrolase-type esterase" evidence="2">
    <location>
        <begin position="25"/>
        <end position="184"/>
    </location>
</feature>
<feature type="chain" id="PRO_5034269251" evidence="1">
    <location>
        <begin position="21"/>
        <end position="216"/>
    </location>
</feature>
<organism evidence="3 4">
    <name type="scientific">Methylogaea oryzae</name>
    <dbReference type="NCBI Taxonomy" id="1295382"/>
    <lineage>
        <taxon>Bacteria</taxon>
        <taxon>Pseudomonadati</taxon>
        <taxon>Pseudomonadota</taxon>
        <taxon>Gammaproteobacteria</taxon>
        <taxon>Methylococcales</taxon>
        <taxon>Methylococcaceae</taxon>
        <taxon>Methylogaea</taxon>
    </lineage>
</organism>
<dbReference type="PROSITE" id="PS01098">
    <property type="entry name" value="LIPASE_GDSL_SER"/>
    <property type="match status" value="1"/>
</dbReference>
<gene>
    <name evidence="3" type="ORF">MoryE10_04400</name>
</gene>
<sequence>MGKFIVLLLAALAAVAPARAETVLLLGDSISAGYGLPTGRGWADLLRDKLKQAGGDYTLANASISGETSAGGLARIDQELSMHRPAIVILELGANDGLRGLPPAQLAANLEAIAQRSQAAGARVLLLGMRLPPNYGPRYLAAYADAYAALAKKLGLPFVPFLLEGFAEDPAWFQADGIHPNEAAQPLLAERVWQALQPLLPPPAAPAQAGRFKARR</sequence>
<dbReference type="PANTHER" id="PTHR30383:SF24">
    <property type="entry name" value="THIOESTERASE 1_PROTEASE 1_LYSOPHOSPHOLIPASE L1"/>
    <property type="match status" value="1"/>
</dbReference>
<reference evidence="3" key="1">
    <citation type="submission" date="2019-06" db="EMBL/GenBank/DDBJ databases">
        <title>Complete genome sequence of Methylogaea oryzae strain JCM16910.</title>
        <authorList>
            <person name="Asakawa S."/>
        </authorList>
    </citation>
    <scope>NUCLEOTIDE SEQUENCE</scope>
    <source>
        <strain evidence="3">E10</strain>
    </source>
</reference>